<evidence type="ECO:0000256" key="6">
    <source>
        <dbReference type="PROSITE-ProRule" id="PRU00169"/>
    </source>
</evidence>
<dbReference type="EMBL" id="CP042467">
    <property type="protein sequence ID" value="QED28491.1"/>
    <property type="molecule type" value="Genomic_DNA"/>
</dbReference>
<evidence type="ECO:0000256" key="7">
    <source>
        <dbReference type="PROSITE-ProRule" id="PRU01091"/>
    </source>
</evidence>
<gene>
    <name evidence="10" type="ORF">FRD01_14875</name>
</gene>
<keyword evidence="11" id="KW-1185">Reference proteome</keyword>
<feature type="DNA-binding region" description="OmpR/PhoB-type" evidence="7">
    <location>
        <begin position="125"/>
        <end position="224"/>
    </location>
</feature>
<dbReference type="PANTHER" id="PTHR48111">
    <property type="entry name" value="REGULATOR OF RPOS"/>
    <property type="match status" value="1"/>
</dbReference>
<dbReference type="GO" id="GO:0000976">
    <property type="term" value="F:transcription cis-regulatory region binding"/>
    <property type="evidence" value="ECO:0007669"/>
    <property type="project" value="TreeGrafter"/>
</dbReference>
<feature type="modified residue" description="4-aspartylphosphate" evidence="6">
    <location>
        <position position="51"/>
    </location>
</feature>
<keyword evidence="5" id="KW-0804">Transcription</keyword>
<evidence type="ECO:0000259" key="9">
    <source>
        <dbReference type="PROSITE" id="PS51755"/>
    </source>
</evidence>
<sequence length="228" mass="25723">MLVLIVEDDDRVAQFLHRGLREEGHTVDRCATGEDALRQGPSQPYDIVLLDWSLPDTDGITVLRRWREAGMTAPVIMLTARSGVDATVLALDAGADDYIEKPFSFEELLARMRAHARRNDQTGESNAVHVGNATVDLRKRVVLRDGLEHELTSREFDLLDLFLKHRGEVLSRSAILDRVWGMSHDPNTNVVDVYVRYLRSKLDSEQSEGSVIETVRGRGYRLRNGDEA</sequence>
<keyword evidence="1 6" id="KW-0597">Phosphoprotein</keyword>
<dbReference type="InterPro" id="IPR001789">
    <property type="entry name" value="Sig_transdc_resp-reg_receiver"/>
</dbReference>
<dbReference type="GO" id="GO:0000156">
    <property type="term" value="F:phosphorelay response regulator activity"/>
    <property type="evidence" value="ECO:0007669"/>
    <property type="project" value="TreeGrafter"/>
</dbReference>
<dbReference type="RefSeq" id="WP_146960961.1">
    <property type="nucleotide sequence ID" value="NZ_CP042467.1"/>
</dbReference>
<evidence type="ECO:0000313" key="11">
    <source>
        <dbReference type="Proteomes" id="UP000321595"/>
    </source>
</evidence>
<proteinExistence type="predicted"/>
<dbReference type="SUPFAM" id="SSF52172">
    <property type="entry name" value="CheY-like"/>
    <property type="match status" value="1"/>
</dbReference>
<dbReference type="SMART" id="SM00448">
    <property type="entry name" value="REC"/>
    <property type="match status" value="1"/>
</dbReference>
<dbReference type="KEGG" id="bbae:FRD01_14875"/>
<dbReference type="AlphaFoldDB" id="A0A5B8XT88"/>
<dbReference type="InterPro" id="IPR001867">
    <property type="entry name" value="OmpR/PhoB-type_DNA-bd"/>
</dbReference>
<evidence type="ECO:0000256" key="5">
    <source>
        <dbReference type="ARBA" id="ARBA00023163"/>
    </source>
</evidence>
<dbReference type="PANTHER" id="PTHR48111:SF1">
    <property type="entry name" value="TWO-COMPONENT RESPONSE REGULATOR ORR33"/>
    <property type="match status" value="1"/>
</dbReference>
<evidence type="ECO:0000313" key="10">
    <source>
        <dbReference type="EMBL" id="QED28491.1"/>
    </source>
</evidence>
<dbReference type="GO" id="GO:0006355">
    <property type="term" value="P:regulation of DNA-templated transcription"/>
    <property type="evidence" value="ECO:0007669"/>
    <property type="project" value="InterPro"/>
</dbReference>
<dbReference type="Gene3D" id="3.40.50.2300">
    <property type="match status" value="1"/>
</dbReference>
<dbReference type="InterPro" id="IPR036388">
    <property type="entry name" value="WH-like_DNA-bd_sf"/>
</dbReference>
<name>A0A5B8XT88_9DELT</name>
<dbReference type="FunFam" id="3.40.50.2300:FF:000002">
    <property type="entry name" value="DNA-binding response regulator PhoP"/>
    <property type="match status" value="1"/>
</dbReference>
<dbReference type="SMART" id="SM00862">
    <property type="entry name" value="Trans_reg_C"/>
    <property type="match status" value="1"/>
</dbReference>
<dbReference type="Pfam" id="PF00072">
    <property type="entry name" value="Response_reg"/>
    <property type="match status" value="1"/>
</dbReference>
<evidence type="ECO:0000256" key="4">
    <source>
        <dbReference type="ARBA" id="ARBA00023125"/>
    </source>
</evidence>
<evidence type="ECO:0000259" key="8">
    <source>
        <dbReference type="PROSITE" id="PS50110"/>
    </source>
</evidence>
<dbReference type="GO" id="GO:0005829">
    <property type="term" value="C:cytosol"/>
    <property type="evidence" value="ECO:0007669"/>
    <property type="project" value="TreeGrafter"/>
</dbReference>
<reference evidence="10 11" key="1">
    <citation type="submission" date="2019-08" db="EMBL/GenBank/DDBJ databases">
        <authorList>
            <person name="Liang Q."/>
        </authorList>
    </citation>
    <scope>NUCLEOTIDE SEQUENCE [LARGE SCALE GENOMIC DNA]</scope>
    <source>
        <strain evidence="10 11">V1718</strain>
    </source>
</reference>
<dbReference type="Pfam" id="PF00486">
    <property type="entry name" value="Trans_reg_C"/>
    <property type="match status" value="1"/>
</dbReference>
<evidence type="ECO:0000256" key="2">
    <source>
        <dbReference type="ARBA" id="ARBA00023012"/>
    </source>
</evidence>
<evidence type="ECO:0000256" key="1">
    <source>
        <dbReference type="ARBA" id="ARBA00022553"/>
    </source>
</evidence>
<protein>
    <submittedName>
        <fullName evidence="10">Response regulator transcription factor</fullName>
    </submittedName>
</protein>
<keyword evidence="4 7" id="KW-0238">DNA-binding</keyword>
<dbReference type="Gene3D" id="1.10.10.10">
    <property type="entry name" value="Winged helix-like DNA-binding domain superfamily/Winged helix DNA-binding domain"/>
    <property type="match status" value="1"/>
</dbReference>
<dbReference type="FunFam" id="1.10.10.10:FF:000005">
    <property type="entry name" value="Two-component system response regulator"/>
    <property type="match status" value="1"/>
</dbReference>
<dbReference type="GO" id="GO:0032993">
    <property type="term" value="C:protein-DNA complex"/>
    <property type="evidence" value="ECO:0007669"/>
    <property type="project" value="TreeGrafter"/>
</dbReference>
<dbReference type="PROSITE" id="PS50110">
    <property type="entry name" value="RESPONSE_REGULATORY"/>
    <property type="match status" value="1"/>
</dbReference>
<keyword evidence="2" id="KW-0902">Two-component regulatory system</keyword>
<keyword evidence="3" id="KW-0805">Transcription regulation</keyword>
<feature type="domain" description="OmpR/PhoB-type" evidence="9">
    <location>
        <begin position="125"/>
        <end position="224"/>
    </location>
</feature>
<dbReference type="CDD" id="cd17624">
    <property type="entry name" value="REC_OmpR_PmrA-like"/>
    <property type="match status" value="1"/>
</dbReference>
<organism evidence="10 11">
    <name type="scientific">Microvenator marinus</name>
    <dbReference type="NCBI Taxonomy" id="2600177"/>
    <lineage>
        <taxon>Bacteria</taxon>
        <taxon>Deltaproteobacteria</taxon>
        <taxon>Bradymonadales</taxon>
        <taxon>Microvenatoraceae</taxon>
        <taxon>Microvenator</taxon>
    </lineage>
</organism>
<accession>A0A5B8XT88</accession>
<dbReference type="Proteomes" id="UP000321595">
    <property type="component" value="Chromosome"/>
</dbReference>
<dbReference type="PROSITE" id="PS51755">
    <property type="entry name" value="OMPR_PHOB"/>
    <property type="match status" value="1"/>
</dbReference>
<dbReference type="OrthoDB" id="9793321at2"/>
<dbReference type="CDD" id="cd00383">
    <property type="entry name" value="trans_reg_C"/>
    <property type="match status" value="1"/>
</dbReference>
<dbReference type="Gene3D" id="6.10.250.690">
    <property type="match status" value="1"/>
</dbReference>
<dbReference type="InterPro" id="IPR039420">
    <property type="entry name" value="WalR-like"/>
</dbReference>
<dbReference type="InterPro" id="IPR011006">
    <property type="entry name" value="CheY-like_superfamily"/>
</dbReference>
<feature type="domain" description="Response regulatory" evidence="8">
    <location>
        <begin position="2"/>
        <end position="116"/>
    </location>
</feature>
<evidence type="ECO:0000256" key="3">
    <source>
        <dbReference type="ARBA" id="ARBA00023015"/>
    </source>
</evidence>